<dbReference type="InterPro" id="IPR036691">
    <property type="entry name" value="Endo/exonu/phosph_ase_sf"/>
</dbReference>
<keyword evidence="3" id="KW-1185">Reference proteome</keyword>
<dbReference type="Gene3D" id="3.60.10.10">
    <property type="entry name" value="Endonuclease/exonuclease/phosphatase"/>
    <property type="match status" value="1"/>
</dbReference>
<name>A0A5B7EGZ2_PORTR</name>
<feature type="domain" description="Endonuclease/exonuclease/phosphatase" evidence="1">
    <location>
        <begin position="13"/>
        <end position="95"/>
    </location>
</feature>
<dbReference type="Pfam" id="PF14529">
    <property type="entry name" value="Exo_endo_phos_2"/>
    <property type="match status" value="1"/>
</dbReference>
<dbReference type="SUPFAM" id="SSF56219">
    <property type="entry name" value="DNase I-like"/>
    <property type="match status" value="1"/>
</dbReference>
<dbReference type="GO" id="GO:0003824">
    <property type="term" value="F:catalytic activity"/>
    <property type="evidence" value="ECO:0007669"/>
    <property type="project" value="InterPro"/>
</dbReference>
<dbReference type="InterPro" id="IPR005135">
    <property type="entry name" value="Endo/exonuclease/phosphatase"/>
</dbReference>
<accession>A0A5B7EGZ2</accession>
<protein>
    <recommendedName>
        <fullName evidence="1">Endonuclease/exonuclease/phosphatase domain-containing protein</fullName>
    </recommendedName>
</protein>
<evidence type="ECO:0000313" key="3">
    <source>
        <dbReference type="Proteomes" id="UP000324222"/>
    </source>
</evidence>
<sequence length="122" mass="13619">MVAGDEFIVSTISILGDFNVHQQLWLSSPFTDYSGELAFNFAILIDLEQLVQHPTRILDRLRDTPNIHDIFLTSNPSAYAATLYSPLGSSDHNFISVSCPISPILPQDSPKRRCLWHFASAS</sequence>
<proteinExistence type="predicted"/>
<dbReference type="Proteomes" id="UP000324222">
    <property type="component" value="Unassembled WGS sequence"/>
</dbReference>
<reference evidence="2 3" key="1">
    <citation type="submission" date="2019-05" db="EMBL/GenBank/DDBJ databases">
        <title>Another draft genome of Portunus trituberculatus and its Hox gene families provides insights of decapod evolution.</title>
        <authorList>
            <person name="Jeong J.-H."/>
            <person name="Song I."/>
            <person name="Kim S."/>
            <person name="Choi T."/>
            <person name="Kim D."/>
            <person name="Ryu S."/>
            <person name="Kim W."/>
        </authorList>
    </citation>
    <scope>NUCLEOTIDE SEQUENCE [LARGE SCALE GENOMIC DNA]</scope>
    <source>
        <tissue evidence="2">Muscle</tissue>
    </source>
</reference>
<evidence type="ECO:0000313" key="2">
    <source>
        <dbReference type="EMBL" id="MPC32587.1"/>
    </source>
</evidence>
<comment type="caution">
    <text evidence="2">The sequence shown here is derived from an EMBL/GenBank/DDBJ whole genome shotgun (WGS) entry which is preliminary data.</text>
</comment>
<organism evidence="2 3">
    <name type="scientific">Portunus trituberculatus</name>
    <name type="common">Swimming crab</name>
    <name type="synonym">Neptunus trituberculatus</name>
    <dbReference type="NCBI Taxonomy" id="210409"/>
    <lineage>
        <taxon>Eukaryota</taxon>
        <taxon>Metazoa</taxon>
        <taxon>Ecdysozoa</taxon>
        <taxon>Arthropoda</taxon>
        <taxon>Crustacea</taxon>
        <taxon>Multicrustacea</taxon>
        <taxon>Malacostraca</taxon>
        <taxon>Eumalacostraca</taxon>
        <taxon>Eucarida</taxon>
        <taxon>Decapoda</taxon>
        <taxon>Pleocyemata</taxon>
        <taxon>Brachyura</taxon>
        <taxon>Eubrachyura</taxon>
        <taxon>Portunoidea</taxon>
        <taxon>Portunidae</taxon>
        <taxon>Portuninae</taxon>
        <taxon>Portunus</taxon>
    </lineage>
</organism>
<gene>
    <name evidence="2" type="ORF">E2C01_025905</name>
</gene>
<evidence type="ECO:0000259" key="1">
    <source>
        <dbReference type="Pfam" id="PF14529"/>
    </source>
</evidence>
<dbReference type="EMBL" id="VSRR010002656">
    <property type="protein sequence ID" value="MPC32587.1"/>
    <property type="molecule type" value="Genomic_DNA"/>
</dbReference>
<dbReference type="AlphaFoldDB" id="A0A5B7EGZ2"/>